<feature type="transmembrane region" description="Helical" evidence="2">
    <location>
        <begin position="137"/>
        <end position="159"/>
    </location>
</feature>
<sequence length="163" mass="17218">MGELAAFMILSLVTLIPAVVVVTSSNIVRAALSLVPTFLGVTGLYVMLQAEFVAGIQVLIYAGAITVLILFVIMLTAGGTGARTRQINEQVPLGAMAAVWLAFVLIVIFSRTVWPVLAGALPAYNVIAVGNAFLTDYVLIFEVTSLVLLVSLVGAIVIARREE</sequence>
<dbReference type="EMBL" id="VBAP01000027">
    <property type="protein sequence ID" value="TMI76196.1"/>
    <property type="molecule type" value="Genomic_DNA"/>
</dbReference>
<keyword evidence="2" id="KW-0812">Transmembrane</keyword>
<feature type="transmembrane region" description="Helical" evidence="2">
    <location>
        <begin position="54"/>
        <end position="79"/>
    </location>
</feature>
<proteinExistence type="inferred from homology"/>
<keyword evidence="2" id="KW-0520">NAD</keyword>
<evidence type="ECO:0000256" key="1">
    <source>
        <dbReference type="ARBA" id="ARBA00005698"/>
    </source>
</evidence>
<dbReference type="PANTHER" id="PTHR33269:SF17">
    <property type="entry name" value="NADH-UBIQUINONE OXIDOREDUCTASE CHAIN 6"/>
    <property type="match status" value="1"/>
</dbReference>
<comment type="function">
    <text evidence="2">NDH-1 shuttles electrons from NADH, via FMN and iron-sulfur (Fe-S) centers, to quinones in the respiratory chain. Couples the redox reaction to proton translocation (for every two electrons transferred, four hydrogen ions are translocated across the cytoplasmic membrane), and thus conserves the redox energy in a proton gradient.</text>
</comment>
<dbReference type="Gene3D" id="1.20.120.1200">
    <property type="entry name" value="NADH-ubiquinone/plastoquinone oxidoreductase chain 6, subunit NuoJ"/>
    <property type="match status" value="1"/>
</dbReference>
<comment type="caution">
    <text evidence="3">The sequence shown here is derived from an EMBL/GenBank/DDBJ whole genome shotgun (WGS) entry which is preliminary data.</text>
</comment>
<keyword evidence="2" id="KW-1133">Transmembrane helix</keyword>
<comment type="catalytic activity">
    <reaction evidence="2">
        <text>a quinone + NADH + 5 H(+)(in) = a quinol + NAD(+) + 4 H(+)(out)</text>
        <dbReference type="Rhea" id="RHEA:57888"/>
        <dbReference type="ChEBI" id="CHEBI:15378"/>
        <dbReference type="ChEBI" id="CHEBI:24646"/>
        <dbReference type="ChEBI" id="CHEBI:57540"/>
        <dbReference type="ChEBI" id="CHEBI:57945"/>
        <dbReference type="ChEBI" id="CHEBI:132124"/>
    </reaction>
</comment>
<feature type="transmembrane region" description="Helical" evidence="2">
    <location>
        <begin position="6"/>
        <end position="23"/>
    </location>
</feature>
<dbReference type="PANTHER" id="PTHR33269">
    <property type="entry name" value="NADH-UBIQUINONE OXIDOREDUCTASE CHAIN 6"/>
    <property type="match status" value="1"/>
</dbReference>
<feature type="transmembrane region" description="Helical" evidence="2">
    <location>
        <begin position="30"/>
        <end position="48"/>
    </location>
</feature>
<evidence type="ECO:0000313" key="3">
    <source>
        <dbReference type="EMBL" id="TMI76196.1"/>
    </source>
</evidence>
<feature type="transmembrane region" description="Helical" evidence="2">
    <location>
        <begin position="91"/>
        <end position="117"/>
    </location>
</feature>
<gene>
    <name evidence="3" type="ORF">E6H05_04260</name>
</gene>
<evidence type="ECO:0000313" key="4">
    <source>
        <dbReference type="Proteomes" id="UP000318834"/>
    </source>
</evidence>
<evidence type="ECO:0000256" key="2">
    <source>
        <dbReference type="RuleBase" id="RU004429"/>
    </source>
</evidence>
<keyword evidence="2" id="KW-0472">Membrane</keyword>
<dbReference type="InterPro" id="IPR042106">
    <property type="entry name" value="Nuo/plastoQ_OxRdtase_6_NuoJ"/>
</dbReference>
<keyword evidence="2" id="KW-1003">Cell membrane</keyword>
<protein>
    <recommendedName>
        <fullName evidence="2">NADH-quinone oxidoreductase subunit J</fullName>
        <ecNumber evidence="2">7.1.1.-</ecNumber>
    </recommendedName>
</protein>
<dbReference type="GO" id="GO:0005886">
    <property type="term" value="C:plasma membrane"/>
    <property type="evidence" value="ECO:0007669"/>
    <property type="project" value="UniProtKB-SubCell"/>
</dbReference>
<comment type="similarity">
    <text evidence="1 2">Belongs to the complex I subunit 6 family.</text>
</comment>
<dbReference type="Proteomes" id="UP000318834">
    <property type="component" value="Unassembled WGS sequence"/>
</dbReference>
<organism evidence="3 4">
    <name type="scientific">Candidatus Segetimicrobium genomatis</name>
    <dbReference type="NCBI Taxonomy" id="2569760"/>
    <lineage>
        <taxon>Bacteria</taxon>
        <taxon>Bacillati</taxon>
        <taxon>Candidatus Sysuimicrobiota</taxon>
        <taxon>Candidatus Sysuimicrobiia</taxon>
        <taxon>Candidatus Sysuimicrobiales</taxon>
        <taxon>Candidatus Segetimicrobiaceae</taxon>
        <taxon>Candidatus Segetimicrobium</taxon>
    </lineage>
</organism>
<dbReference type="InterPro" id="IPR001457">
    <property type="entry name" value="NADH_UbQ/plastoQ_OxRdtase_su6"/>
</dbReference>
<dbReference type="GO" id="GO:0008137">
    <property type="term" value="F:NADH dehydrogenase (ubiquinone) activity"/>
    <property type="evidence" value="ECO:0007669"/>
    <property type="project" value="UniProtKB-UniRule"/>
</dbReference>
<accession>A0A537IZM2</accession>
<dbReference type="EC" id="7.1.1.-" evidence="2"/>
<dbReference type="AlphaFoldDB" id="A0A537IZM2"/>
<name>A0A537IZM2_9BACT</name>
<comment type="subcellular location">
    <subcellularLocation>
        <location evidence="2">Cell membrane</location>
        <topology evidence="2">Multi-pass membrane protein</topology>
    </subcellularLocation>
</comment>
<reference evidence="3 4" key="1">
    <citation type="journal article" date="2019" name="Nat. Microbiol.">
        <title>Mediterranean grassland soil C-N compound turnover is dependent on rainfall and depth, and is mediated by genomically divergent microorganisms.</title>
        <authorList>
            <person name="Diamond S."/>
            <person name="Andeer P.F."/>
            <person name="Li Z."/>
            <person name="Crits-Christoph A."/>
            <person name="Burstein D."/>
            <person name="Anantharaman K."/>
            <person name="Lane K.R."/>
            <person name="Thomas B.C."/>
            <person name="Pan C."/>
            <person name="Northen T.R."/>
            <person name="Banfield J.F."/>
        </authorList>
    </citation>
    <scope>NUCLEOTIDE SEQUENCE [LARGE SCALE GENOMIC DNA]</scope>
    <source>
        <strain evidence="3">NP_8</strain>
    </source>
</reference>
<dbReference type="GO" id="GO:0048038">
    <property type="term" value="F:quinone binding"/>
    <property type="evidence" value="ECO:0007669"/>
    <property type="project" value="UniProtKB-UniRule"/>
</dbReference>
<dbReference type="Pfam" id="PF00499">
    <property type="entry name" value="Oxidored_q3"/>
    <property type="match status" value="1"/>
</dbReference>
<keyword evidence="2" id="KW-0874">Quinone</keyword>